<evidence type="ECO:0000259" key="6">
    <source>
        <dbReference type="Pfam" id="PF16546"/>
    </source>
</evidence>
<dbReference type="AlphaFoldDB" id="A0AA39N346"/>
<dbReference type="Pfam" id="PF13414">
    <property type="entry name" value="TPR_11"/>
    <property type="match status" value="1"/>
</dbReference>
<dbReference type="PROSITE" id="PS50005">
    <property type="entry name" value="TPR"/>
    <property type="match status" value="2"/>
</dbReference>
<comment type="caution">
    <text evidence="7">The sequence shown here is derived from an EMBL/GenBank/DDBJ whole genome shotgun (WGS) entry which is preliminary data.</text>
</comment>
<name>A0AA39N346_9AGAR</name>
<feature type="region of interest" description="Disordered" evidence="5">
    <location>
        <begin position="213"/>
        <end position="277"/>
    </location>
</feature>
<evidence type="ECO:0000313" key="7">
    <source>
        <dbReference type="EMBL" id="KAK0456197.1"/>
    </source>
</evidence>
<sequence>MAEKQQRLVLSIIDFLNQSITDGTVKADDKESLEIAIQCIGEAFGVDPLNKQQVERLTVKPATLQNIFDVYLKTMNKVGAASQGTSASANASTSQPKLPTADDKAKAEKLKQAGNSQMTAKKYDEAIASYNDAIALDPVNPIYYSNRAAAHSSKGDHLSAVGDAEKAISVDPKYVKSYHRLGHAQYALLDYKAAADAFERGLKIEPNNVSLKTGLQSSKSRIVDDDDDDDDGPPPLTHDTDSTRSTDAGTGGLGGMADMLRNTGGGGGGGGGGMPDFASMMNNPQMMAMAQQMAANGGLANLMQNPALADMMGRVQSGNMPSMEELMANPSLRQLAEQFGMGQGQ</sequence>
<dbReference type="FunFam" id="1.20.5.420:FF:000005">
    <property type="entry name" value="Hsc70 cochaperone (SGT), putative"/>
    <property type="match status" value="1"/>
</dbReference>
<feature type="compositionally biased region" description="Basic and acidic residues" evidence="5">
    <location>
        <begin position="100"/>
        <end position="111"/>
    </location>
</feature>
<feature type="repeat" description="TPR" evidence="4">
    <location>
        <begin position="175"/>
        <end position="208"/>
    </location>
</feature>
<organism evidence="7 8">
    <name type="scientific">Armillaria borealis</name>
    <dbReference type="NCBI Taxonomy" id="47425"/>
    <lineage>
        <taxon>Eukaryota</taxon>
        <taxon>Fungi</taxon>
        <taxon>Dikarya</taxon>
        <taxon>Basidiomycota</taxon>
        <taxon>Agaricomycotina</taxon>
        <taxon>Agaricomycetes</taxon>
        <taxon>Agaricomycetidae</taxon>
        <taxon>Agaricales</taxon>
        <taxon>Marasmiineae</taxon>
        <taxon>Physalacriaceae</taxon>
        <taxon>Armillaria</taxon>
    </lineage>
</organism>
<evidence type="ECO:0000256" key="1">
    <source>
        <dbReference type="ARBA" id="ARBA00008175"/>
    </source>
</evidence>
<accession>A0AA39N346</accession>
<dbReference type="GO" id="GO:0006620">
    <property type="term" value="P:post-translational protein targeting to endoplasmic reticulum membrane"/>
    <property type="evidence" value="ECO:0007669"/>
    <property type="project" value="TreeGrafter"/>
</dbReference>
<comment type="similarity">
    <text evidence="1">Belongs to the SGT family.</text>
</comment>
<dbReference type="InterPro" id="IPR013105">
    <property type="entry name" value="TPR_2"/>
</dbReference>
<dbReference type="InterPro" id="IPR019734">
    <property type="entry name" value="TPR_rpt"/>
</dbReference>
<dbReference type="Gene3D" id="1.20.5.420">
    <property type="entry name" value="Immunoglobulin FC, subunit C"/>
    <property type="match status" value="1"/>
</dbReference>
<dbReference type="GO" id="GO:0072380">
    <property type="term" value="C:TRC complex"/>
    <property type="evidence" value="ECO:0007669"/>
    <property type="project" value="TreeGrafter"/>
</dbReference>
<dbReference type="Pfam" id="PF07719">
    <property type="entry name" value="TPR_2"/>
    <property type="match status" value="1"/>
</dbReference>
<dbReference type="GO" id="GO:0016020">
    <property type="term" value="C:membrane"/>
    <property type="evidence" value="ECO:0007669"/>
    <property type="project" value="TreeGrafter"/>
</dbReference>
<dbReference type="EMBL" id="JAUEPT010000001">
    <property type="protein sequence ID" value="KAK0456197.1"/>
    <property type="molecule type" value="Genomic_DNA"/>
</dbReference>
<feature type="compositionally biased region" description="Gly residues" evidence="5">
    <location>
        <begin position="263"/>
        <end position="274"/>
    </location>
</feature>
<feature type="repeat" description="TPR" evidence="4">
    <location>
        <begin position="107"/>
        <end position="140"/>
    </location>
</feature>
<dbReference type="PANTHER" id="PTHR45831:SF2">
    <property type="entry name" value="LD24721P"/>
    <property type="match status" value="1"/>
</dbReference>
<dbReference type="Pfam" id="PF16546">
    <property type="entry name" value="SGTA_dimer"/>
    <property type="match status" value="1"/>
</dbReference>
<feature type="region of interest" description="Disordered" evidence="5">
    <location>
        <begin position="83"/>
        <end position="113"/>
    </location>
</feature>
<dbReference type="FunFam" id="1.25.40.10:FF:000207">
    <property type="entry name" value="Small glutamine-rich tetratricopeptide repeat-containing protein"/>
    <property type="match status" value="1"/>
</dbReference>
<evidence type="ECO:0000256" key="5">
    <source>
        <dbReference type="SAM" id="MobiDB-lite"/>
    </source>
</evidence>
<dbReference type="InterPro" id="IPR047150">
    <property type="entry name" value="SGT"/>
</dbReference>
<keyword evidence="8" id="KW-1185">Reference proteome</keyword>
<evidence type="ECO:0000256" key="2">
    <source>
        <dbReference type="ARBA" id="ARBA00022737"/>
    </source>
</evidence>
<dbReference type="GO" id="GO:0060090">
    <property type="term" value="F:molecular adaptor activity"/>
    <property type="evidence" value="ECO:0007669"/>
    <property type="project" value="TreeGrafter"/>
</dbReference>
<dbReference type="Gene3D" id="1.25.40.10">
    <property type="entry name" value="Tetratricopeptide repeat domain"/>
    <property type="match status" value="1"/>
</dbReference>
<keyword evidence="2" id="KW-0677">Repeat</keyword>
<dbReference type="InterPro" id="IPR011990">
    <property type="entry name" value="TPR-like_helical_dom_sf"/>
</dbReference>
<dbReference type="SMART" id="SM00028">
    <property type="entry name" value="TPR"/>
    <property type="match status" value="3"/>
</dbReference>
<dbReference type="SUPFAM" id="SSF48452">
    <property type="entry name" value="TPR-like"/>
    <property type="match status" value="1"/>
</dbReference>
<evidence type="ECO:0000256" key="3">
    <source>
        <dbReference type="ARBA" id="ARBA00022803"/>
    </source>
</evidence>
<feature type="domain" description="SGTA homodimerisation" evidence="6">
    <location>
        <begin position="5"/>
        <end position="69"/>
    </location>
</feature>
<protein>
    <submittedName>
        <fullName evidence="7">Stress-induced protein STI1</fullName>
    </submittedName>
</protein>
<evidence type="ECO:0000313" key="8">
    <source>
        <dbReference type="Proteomes" id="UP001175226"/>
    </source>
</evidence>
<evidence type="ECO:0000256" key="4">
    <source>
        <dbReference type="PROSITE-ProRule" id="PRU00339"/>
    </source>
</evidence>
<gene>
    <name evidence="7" type="ORF">EV421DRAFT_1886668</name>
</gene>
<keyword evidence="3 4" id="KW-0802">TPR repeat</keyword>
<dbReference type="InterPro" id="IPR032374">
    <property type="entry name" value="SGTA_dimer"/>
</dbReference>
<dbReference type="Proteomes" id="UP001175226">
    <property type="component" value="Unassembled WGS sequence"/>
</dbReference>
<reference evidence="7" key="1">
    <citation type="submission" date="2023-06" db="EMBL/GenBank/DDBJ databases">
        <authorList>
            <consortium name="Lawrence Berkeley National Laboratory"/>
            <person name="Ahrendt S."/>
            <person name="Sahu N."/>
            <person name="Indic B."/>
            <person name="Wong-Bajracharya J."/>
            <person name="Merenyi Z."/>
            <person name="Ke H.-M."/>
            <person name="Monk M."/>
            <person name="Kocsube S."/>
            <person name="Drula E."/>
            <person name="Lipzen A."/>
            <person name="Balint B."/>
            <person name="Henrissat B."/>
            <person name="Andreopoulos B."/>
            <person name="Martin F.M."/>
            <person name="Harder C.B."/>
            <person name="Rigling D."/>
            <person name="Ford K.L."/>
            <person name="Foster G.D."/>
            <person name="Pangilinan J."/>
            <person name="Papanicolaou A."/>
            <person name="Barry K."/>
            <person name="LaButti K."/>
            <person name="Viragh M."/>
            <person name="Koriabine M."/>
            <person name="Yan M."/>
            <person name="Riley R."/>
            <person name="Champramary S."/>
            <person name="Plett K.L."/>
            <person name="Tsai I.J."/>
            <person name="Slot J."/>
            <person name="Sipos G."/>
            <person name="Plett J."/>
            <person name="Nagy L.G."/>
            <person name="Grigoriev I.V."/>
        </authorList>
    </citation>
    <scope>NUCLEOTIDE SEQUENCE</scope>
    <source>
        <strain evidence="7">FPL87.14</strain>
    </source>
</reference>
<dbReference type="PANTHER" id="PTHR45831">
    <property type="entry name" value="LD24721P"/>
    <property type="match status" value="1"/>
</dbReference>
<proteinExistence type="inferred from homology"/>
<feature type="compositionally biased region" description="Polar residues" evidence="5">
    <location>
        <begin position="83"/>
        <end position="97"/>
    </location>
</feature>